<dbReference type="OrthoDB" id="8478503at2"/>
<keyword evidence="4 6" id="KW-1133">Transmembrane helix</keyword>
<proteinExistence type="inferred from homology"/>
<comment type="caution">
    <text evidence="8">The sequence shown here is derived from an EMBL/GenBank/DDBJ whole genome shotgun (WGS) entry which is preliminary data.</text>
</comment>
<protein>
    <submittedName>
        <fullName evidence="8">EamA family transporter</fullName>
    </submittedName>
</protein>
<keyword evidence="5 6" id="KW-0472">Membrane</keyword>
<feature type="transmembrane region" description="Helical" evidence="6">
    <location>
        <begin position="7"/>
        <end position="24"/>
    </location>
</feature>
<accession>A0A251WZ45</accession>
<feature type="transmembrane region" description="Helical" evidence="6">
    <location>
        <begin position="186"/>
        <end position="205"/>
    </location>
</feature>
<dbReference type="GO" id="GO:0016020">
    <property type="term" value="C:membrane"/>
    <property type="evidence" value="ECO:0007669"/>
    <property type="project" value="UniProtKB-SubCell"/>
</dbReference>
<dbReference type="AlphaFoldDB" id="A0A251WZ45"/>
<gene>
    <name evidence="8" type="ORF">BVC71_07185</name>
</gene>
<dbReference type="RefSeq" id="WP_086450953.1">
    <property type="nucleotide sequence ID" value="NZ_MSPP01000002.1"/>
</dbReference>
<dbReference type="PANTHER" id="PTHR22911:SF6">
    <property type="entry name" value="SOLUTE CARRIER FAMILY 35 MEMBER G1"/>
    <property type="match status" value="1"/>
</dbReference>
<comment type="subcellular location">
    <subcellularLocation>
        <location evidence="1">Membrane</location>
        <topology evidence="1">Multi-pass membrane protein</topology>
    </subcellularLocation>
</comment>
<dbReference type="PANTHER" id="PTHR22911">
    <property type="entry name" value="ACYL-MALONYL CONDENSING ENZYME-RELATED"/>
    <property type="match status" value="1"/>
</dbReference>
<reference evidence="8 9" key="1">
    <citation type="submission" date="2016-12" db="EMBL/GenBank/DDBJ databases">
        <title>The draft genome sequence of HSLHS2.</title>
        <authorList>
            <person name="Hu D."/>
            <person name="Wang L."/>
            <person name="Shao Z."/>
        </authorList>
    </citation>
    <scope>NUCLEOTIDE SEQUENCE [LARGE SCALE GENOMIC DNA]</scope>
    <source>
        <strain evidence="8">MCCC 1A06712</strain>
    </source>
</reference>
<keyword evidence="3 6" id="KW-0812">Transmembrane</keyword>
<keyword evidence="9" id="KW-1185">Reference proteome</keyword>
<evidence type="ECO:0000256" key="4">
    <source>
        <dbReference type="ARBA" id="ARBA00022989"/>
    </source>
</evidence>
<feature type="transmembrane region" description="Helical" evidence="6">
    <location>
        <begin position="74"/>
        <end position="92"/>
    </location>
</feature>
<evidence type="ECO:0000256" key="5">
    <source>
        <dbReference type="ARBA" id="ARBA00023136"/>
    </source>
</evidence>
<evidence type="ECO:0000313" key="8">
    <source>
        <dbReference type="EMBL" id="OUD09616.1"/>
    </source>
</evidence>
<evidence type="ECO:0000256" key="2">
    <source>
        <dbReference type="ARBA" id="ARBA00009853"/>
    </source>
</evidence>
<feature type="domain" description="EamA" evidence="7">
    <location>
        <begin position="155"/>
        <end position="285"/>
    </location>
</feature>
<evidence type="ECO:0000256" key="3">
    <source>
        <dbReference type="ARBA" id="ARBA00022692"/>
    </source>
</evidence>
<feature type="transmembrane region" description="Helical" evidence="6">
    <location>
        <begin position="243"/>
        <end position="262"/>
    </location>
</feature>
<evidence type="ECO:0000259" key="7">
    <source>
        <dbReference type="Pfam" id="PF00892"/>
    </source>
</evidence>
<dbReference type="Proteomes" id="UP000194664">
    <property type="component" value="Unassembled WGS sequence"/>
</dbReference>
<dbReference type="EMBL" id="MSPP01000002">
    <property type="protein sequence ID" value="OUD09616.1"/>
    <property type="molecule type" value="Genomic_DNA"/>
</dbReference>
<dbReference type="InterPro" id="IPR000620">
    <property type="entry name" value="EamA_dom"/>
</dbReference>
<evidence type="ECO:0000256" key="1">
    <source>
        <dbReference type="ARBA" id="ARBA00004141"/>
    </source>
</evidence>
<feature type="domain" description="EamA" evidence="7">
    <location>
        <begin position="6"/>
        <end position="138"/>
    </location>
</feature>
<feature type="transmembrane region" description="Helical" evidence="6">
    <location>
        <begin position="268"/>
        <end position="286"/>
    </location>
</feature>
<name>A0A251WZ45_9RHOB</name>
<feature type="transmembrane region" description="Helical" evidence="6">
    <location>
        <begin position="98"/>
        <end position="115"/>
    </location>
</feature>
<feature type="transmembrane region" description="Helical" evidence="6">
    <location>
        <begin position="36"/>
        <end position="54"/>
    </location>
</feature>
<organism evidence="8 9">
    <name type="scientific">Marivivens niveibacter</name>
    <dbReference type="NCBI Taxonomy" id="1930667"/>
    <lineage>
        <taxon>Bacteria</taxon>
        <taxon>Pseudomonadati</taxon>
        <taxon>Pseudomonadota</taxon>
        <taxon>Alphaproteobacteria</taxon>
        <taxon>Rhodobacterales</taxon>
        <taxon>Paracoccaceae</taxon>
        <taxon>Marivivens group</taxon>
        <taxon>Marivivens</taxon>
    </lineage>
</organism>
<feature type="transmembrane region" description="Helical" evidence="6">
    <location>
        <begin position="211"/>
        <end position="231"/>
    </location>
</feature>
<dbReference type="SUPFAM" id="SSF103481">
    <property type="entry name" value="Multidrug resistance efflux transporter EmrE"/>
    <property type="match status" value="2"/>
</dbReference>
<feature type="transmembrane region" description="Helical" evidence="6">
    <location>
        <begin position="122"/>
        <end position="140"/>
    </location>
</feature>
<sequence length="306" mass="33163">MQPIRAITFKILSVLIFVMMAAMIKATSPHIPPGEAVFFRSFFAIPVIVAWLWMRGDLAQGFATKNPLNHVWRGVVGTSAMALMFASLAYLPLPEQTAIGYAMPIFVVIFASMFLNETVRLFRLSMVGVGLVGVMVVLSQRLSIGTTGMDTAATLGAVFALGGAVCAALAQVFIRKMTKTESTSSIVFWFSCTATGLSLFTLYWGWSIPTWTEAALLIGSGLLGGVGQILLTSSYRYADASLVAPFEYSSMIFSVAIGWMIFDEIPTGTTLIGGFIVICAGIAIIWRENQLRLNRTQPRKAMTPQG</sequence>
<comment type="similarity">
    <text evidence="2">Belongs to the drug/metabolite transporter (DMT) superfamily. 10 TMS drug/metabolite exporter (DME) (TC 2.A.7.3) family.</text>
</comment>
<evidence type="ECO:0000256" key="6">
    <source>
        <dbReference type="SAM" id="Phobius"/>
    </source>
</evidence>
<dbReference type="InterPro" id="IPR037185">
    <property type="entry name" value="EmrE-like"/>
</dbReference>
<evidence type="ECO:0000313" key="9">
    <source>
        <dbReference type="Proteomes" id="UP000194664"/>
    </source>
</evidence>
<feature type="transmembrane region" description="Helical" evidence="6">
    <location>
        <begin position="152"/>
        <end position="174"/>
    </location>
</feature>
<dbReference type="Pfam" id="PF00892">
    <property type="entry name" value="EamA"/>
    <property type="match status" value="2"/>
</dbReference>